<dbReference type="RefSeq" id="WP_110757965.1">
    <property type="nucleotide sequence ID" value="NZ_PRLG01000015.1"/>
</dbReference>
<name>A0A2W0D1C4_9BACL</name>
<accession>A0A2W0D1C4</accession>
<evidence type="ECO:0000256" key="1">
    <source>
        <dbReference type="SAM" id="SignalP"/>
    </source>
</evidence>
<comment type="caution">
    <text evidence="2">The sequence shown here is derived from an EMBL/GenBank/DDBJ whole genome shotgun (WGS) entry which is preliminary data.</text>
</comment>
<proteinExistence type="predicted"/>
<sequence length="160" mass="18441">MKKVLMTILVIGFLSTGNIQASALPKADLFEIKEGKAILEFENSAAIQDEVKLWLRSITGFTNRTNILEFQNGYCLRIPISSMQVNNKWIDASIQDVFLMLDPTHKPVLLIFDVNWPKRYFVDFSHDVRPFLKKQGIWETVKSSFPHLQKRQSDTLLQGE</sequence>
<dbReference type="EMBL" id="PRLG01000015">
    <property type="protein sequence ID" value="PYY29731.1"/>
    <property type="molecule type" value="Genomic_DNA"/>
</dbReference>
<keyword evidence="1" id="KW-0732">Signal</keyword>
<evidence type="ECO:0000313" key="2">
    <source>
        <dbReference type="EMBL" id="PYY29731.1"/>
    </source>
</evidence>
<organism evidence="2 3">
    <name type="scientific">Paenibacillus illinoisensis</name>
    <dbReference type="NCBI Taxonomy" id="59845"/>
    <lineage>
        <taxon>Bacteria</taxon>
        <taxon>Bacillati</taxon>
        <taxon>Bacillota</taxon>
        <taxon>Bacilli</taxon>
        <taxon>Bacillales</taxon>
        <taxon>Paenibacillaceae</taxon>
        <taxon>Paenibacillus</taxon>
    </lineage>
</organism>
<gene>
    <name evidence="2" type="ORF">PIL02S_01931</name>
</gene>
<evidence type="ECO:0000313" key="3">
    <source>
        <dbReference type="Proteomes" id="UP000247459"/>
    </source>
</evidence>
<dbReference type="Proteomes" id="UP000247459">
    <property type="component" value="Unassembled WGS sequence"/>
</dbReference>
<dbReference type="OrthoDB" id="2083243at2"/>
<protein>
    <submittedName>
        <fullName evidence="2">Uncharacterized protein</fullName>
    </submittedName>
</protein>
<feature type="chain" id="PRO_5039605776" evidence="1">
    <location>
        <begin position="22"/>
        <end position="160"/>
    </location>
</feature>
<reference evidence="2 3" key="1">
    <citation type="submission" date="2018-01" db="EMBL/GenBank/DDBJ databases">
        <title>Genome sequence of the PGP bacterium Paenibacillus illinoisensis E3.</title>
        <authorList>
            <person name="Rolli E."/>
            <person name="Marasco R."/>
            <person name="Bessem C."/>
            <person name="Michoud G."/>
            <person name="Gaiarsa S."/>
            <person name="Borin S."/>
            <person name="Daffonchio D."/>
        </authorList>
    </citation>
    <scope>NUCLEOTIDE SEQUENCE [LARGE SCALE GENOMIC DNA]</scope>
    <source>
        <strain evidence="2 3">E3</strain>
    </source>
</reference>
<dbReference type="AlphaFoldDB" id="A0A2W0D1C4"/>
<feature type="signal peptide" evidence="1">
    <location>
        <begin position="1"/>
        <end position="21"/>
    </location>
</feature>